<gene>
    <name evidence="3" type="ORF">TSUD_357720</name>
</gene>
<feature type="compositionally biased region" description="Basic and acidic residues" evidence="1">
    <location>
        <begin position="90"/>
        <end position="122"/>
    </location>
</feature>
<feature type="compositionally biased region" description="Polar residues" evidence="1">
    <location>
        <begin position="248"/>
        <end position="311"/>
    </location>
</feature>
<organism evidence="3 4">
    <name type="scientific">Trifolium subterraneum</name>
    <name type="common">Subterranean clover</name>
    <dbReference type="NCBI Taxonomy" id="3900"/>
    <lineage>
        <taxon>Eukaryota</taxon>
        <taxon>Viridiplantae</taxon>
        <taxon>Streptophyta</taxon>
        <taxon>Embryophyta</taxon>
        <taxon>Tracheophyta</taxon>
        <taxon>Spermatophyta</taxon>
        <taxon>Magnoliopsida</taxon>
        <taxon>eudicotyledons</taxon>
        <taxon>Gunneridae</taxon>
        <taxon>Pentapetalae</taxon>
        <taxon>rosids</taxon>
        <taxon>fabids</taxon>
        <taxon>Fabales</taxon>
        <taxon>Fabaceae</taxon>
        <taxon>Papilionoideae</taxon>
        <taxon>50 kb inversion clade</taxon>
        <taxon>NPAAA clade</taxon>
        <taxon>Hologalegina</taxon>
        <taxon>IRL clade</taxon>
        <taxon>Trifolieae</taxon>
        <taxon>Trifolium</taxon>
    </lineage>
</organism>
<feature type="compositionally biased region" description="Polar residues" evidence="1">
    <location>
        <begin position="455"/>
        <end position="478"/>
    </location>
</feature>
<evidence type="ECO:0000256" key="1">
    <source>
        <dbReference type="SAM" id="MobiDB-lite"/>
    </source>
</evidence>
<dbReference type="SUPFAM" id="SSF46934">
    <property type="entry name" value="UBA-like"/>
    <property type="match status" value="1"/>
</dbReference>
<feature type="compositionally biased region" description="Polar residues" evidence="1">
    <location>
        <begin position="582"/>
        <end position="608"/>
    </location>
</feature>
<accession>A0A2Z6M8S6</accession>
<feature type="compositionally biased region" description="Polar residues" evidence="1">
    <location>
        <begin position="319"/>
        <end position="343"/>
    </location>
</feature>
<dbReference type="PANTHER" id="PTHR47070">
    <property type="entry name" value="HYDROXYPROLINE-RICH GLYCOPROTEIN-LIKE"/>
    <property type="match status" value="1"/>
</dbReference>
<feature type="compositionally biased region" description="Basic and acidic residues" evidence="1">
    <location>
        <begin position="184"/>
        <end position="197"/>
    </location>
</feature>
<dbReference type="InterPro" id="IPR009719">
    <property type="entry name" value="GIP1_N"/>
</dbReference>
<feature type="compositionally biased region" description="Polar residues" evidence="1">
    <location>
        <begin position="48"/>
        <end position="58"/>
    </location>
</feature>
<feature type="compositionally biased region" description="Low complexity" evidence="1">
    <location>
        <begin position="344"/>
        <end position="361"/>
    </location>
</feature>
<proteinExistence type="predicted"/>
<feature type="compositionally biased region" description="Basic and acidic residues" evidence="1">
    <location>
        <begin position="610"/>
        <end position="621"/>
    </location>
</feature>
<name>A0A2Z6M8S6_TRISU</name>
<dbReference type="AlphaFoldDB" id="A0A2Z6M8S6"/>
<feature type="compositionally biased region" description="Polar residues" evidence="1">
    <location>
        <begin position="487"/>
        <end position="496"/>
    </location>
</feature>
<dbReference type="EMBL" id="DF973380">
    <property type="protein sequence ID" value="GAU28786.1"/>
    <property type="molecule type" value="Genomic_DNA"/>
</dbReference>
<feature type="compositionally biased region" description="Low complexity" evidence="1">
    <location>
        <begin position="622"/>
        <end position="632"/>
    </location>
</feature>
<evidence type="ECO:0000313" key="3">
    <source>
        <dbReference type="EMBL" id="GAU28786.1"/>
    </source>
</evidence>
<feature type="compositionally biased region" description="Basic and acidic residues" evidence="1">
    <location>
        <begin position="228"/>
        <end position="246"/>
    </location>
</feature>
<dbReference type="InterPro" id="IPR009060">
    <property type="entry name" value="UBA-like_sf"/>
</dbReference>
<evidence type="ECO:0000259" key="2">
    <source>
        <dbReference type="Pfam" id="PF06972"/>
    </source>
</evidence>
<dbReference type="Proteomes" id="UP000242715">
    <property type="component" value="Unassembled WGS sequence"/>
</dbReference>
<feature type="region of interest" description="Disordered" evidence="1">
    <location>
        <begin position="582"/>
        <end position="682"/>
    </location>
</feature>
<keyword evidence="4" id="KW-1185">Reference proteome</keyword>
<feature type="region of interest" description="Disordered" evidence="1">
    <location>
        <begin position="409"/>
        <end position="516"/>
    </location>
</feature>
<sequence length="979" mass="105964">MVPASKTEGATGTHLLSAKVRKTIQSIKEIVGDHSEADIYVALRETNMDPNETTQKLLNQDPFHEVKRRRDRKKESQNLGNQNVGNRGSGEPRRHSDNGNRGPGEPRRHSDNGGQREHHNPSEHNVGNRGSGESRRHSENGGQGAQVHHHSEHNVGNKGSGEPRKHSENGGQGAQFHNTSQHNVENKGPGELRRHPENGGQGMHFHTPAEHRVRRTNYSRNPLPSFSREFRVVRDNRVNHIYKEVKPPSQQQSTSEKLPVNTSEKGSSAASTNQKSTSARNHQPLNGPSDSRQSKDAATNARQSKDAATNATDKKVTSENKQGLASNTSSQVQPIKPNNSHHNSSTVASTSSVVGVYSSSTDPVHVPSPDSRSSGAVGAIRREVGVVGVRRQSADLKPKQLFASSSSYANNSIAGKDGPSADSFQSVGAAQKTDQLSQTAVSAVTEPSFPGMSVSRPSLNNQYNSRSHQQLVGHQRASQHNKEWKPKSSQKTNNNGPGVIGTPKKAVSSPAENSKDIVSDTAQLQDKLSQMNLFENQNVIIAQHIRVPETDRRRLTFGTIGVGTELDSLRHQSQYQLIGATDNFNGESTTSLTVPASELSSDDVSGSKQVDLRDDQIRSSESESPASGAASEQQLPDNKESSSSQNLDNYANIGLVRDTSPSYAPASQQQDSHDMPGFSAYDPPTGYDIPYFRPNMDETVRAQVLSPPQEVLNSHHAANNVPTSTVAMMQQQQQQQQQHQVAQMYPQVHLSHYANLMPYRQFLSPVYVPPMAVPGYSNNAPYPHPTNGNSYLLMPGGGSPHLNANNLKYGVQQFKPVPAGSPTGFGNFANPGYAMLAPGVVGGASALEDSSRVKYKDNLYVPNPQAETSEIWLQNPRDLSGMQSTQYYNMPGQSPHAAPFMPSHTGHASFNAAAAQSSHMQFPGMYHTPPQQAGMPSPHHLGPAMGNNVGVGVAGAAPGPQVGAYQQPQLGHLNWQTNF</sequence>
<feature type="compositionally biased region" description="Polar residues" evidence="1">
    <location>
        <begin position="633"/>
        <end position="649"/>
    </location>
</feature>
<dbReference type="Pfam" id="PF06972">
    <property type="entry name" value="GIP1_N"/>
    <property type="match status" value="1"/>
</dbReference>
<feature type="compositionally biased region" description="Polar residues" evidence="1">
    <location>
        <begin position="422"/>
        <end position="442"/>
    </location>
</feature>
<feature type="region of interest" description="Disordered" evidence="1">
    <location>
        <begin position="48"/>
        <end position="379"/>
    </location>
</feature>
<feature type="domain" description="GBF-interacting protein 1 N-terminal" evidence="2">
    <location>
        <begin position="18"/>
        <end position="75"/>
    </location>
</feature>
<reference evidence="4" key="1">
    <citation type="journal article" date="2017" name="Front. Plant Sci.">
        <title>Climate Clever Clovers: New Paradigm to Reduce the Environmental Footprint of Ruminants by Breeding Low Methanogenic Forages Utilizing Haplotype Variation.</title>
        <authorList>
            <person name="Kaur P."/>
            <person name="Appels R."/>
            <person name="Bayer P.E."/>
            <person name="Keeble-Gagnere G."/>
            <person name="Wang J."/>
            <person name="Hirakawa H."/>
            <person name="Shirasawa K."/>
            <person name="Vercoe P."/>
            <person name="Stefanova K."/>
            <person name="Durmic Z."/>
            <person name="Nichols P."/>
            <person name="Revell C."/>
            <person name="Isobe S.N."/>
            <person name="Edwards D."/>
            <person name="Erskine W."/>
        </authorList>
    </citation>
    <scope>NUCLEOTIDE SEQUENCE [LARGE SCALE GENOMIC DNA]</scope>
    <source>
        <strain evidence="4">cv. Daliak</strain>
    </source>
</reference>
<evidence type="ECO:0000313" key="4">
    <source>
        <dbReference type="Proteomes" id="UP000242715"/>
    </source>
</evidence>
<feature type="compositionally biased region" description="Polar residues" evidence="1">
    <location>
        <begin position="659"/>
        <end position="670"/>
    </location>
</feature>
<feature type="compositionally biased region" description="Polar residues" evidence="1">
    <location>
        <begin position="77"/>
        <end position="86"/>
    </location>
</feature>
<protein>
    <recommendedName>
        <fullName evidence="2">GBF-interacting protein 1 N-terminal domain-containing protein</fullName>
    </recommendedName>
</protein>
<dbReference type="OrthoDB" id="657470at2759"/>
<dbReference type="PANTHER" id="PTHR47070:SF2">
    <property type="entry name" value="OS06G0206100 PROTEIN"/>
    <property type="match status" value="1"/>
</dbReference>